<sequence>MEKNRIVLKKKERIFIDNRFYIILKGSILAYDIFQNGKYLPKGGKFKEGDIIGNFFSLKINNLSLPEVSVEGVALEDDTILEEFKFSPEVFFSSTGVEKILFQLIKENLFKLFYQLYDKKRYILSVLRFYTDKSGKLSKEYVRFENFAISKSQFYSLLTELKKDKFILEKDNELFLNLKKVEKYLLMNED</sequence>
<dbReference type="AlphaFoldDB" id="A0A377GWE4"/>
<dbReference type="Proteomes" id="UP000255328">
    <property type="component" value="Unassembled WGS sequence"/>
</dbReference>
<gene>
    <name evidence="1" type="ORF">NCTC10723_00768</name>
</gene>
<proteinExistence type="predicted"/>
<dbReference type="EMBL" id="UGGU01000003">
    <property type="protein sequence ID" value="STO31320.1"/>
    <property type="molecule type" value="Genomic_DNA"/>
</dbReference>
<dbReference type="RefSeq" id="WP_115269525.1">
    <property type="nucleotide sequence ID" value="NZ_UGGU01000003.1"/>
</dbReference>
<dbReference type="OrthoDB" id="5338728at2"/>
<protein>
    <submittedName>
        <fullName evidence="1">Uncharacterized protein</fullName>
    </submittedName>
</protein>
<reference evidence="1 2" key="1">
    <citation type="submission" date="2018-06" db="EMBL/GenBank/DDBJ databases">
        <authorList>
            <consortium name="Pathogen Informatics"/>
            <person name="Doyle S."/>
        </authorList>
    </citation>
    <scope>NUCLEOTIDE SEQUENCE [LARGE SCALE GENOMIC DNA]</scope>
    <source>
        <strain evidence="1 2">NCTC10723</strain>
    </source>
</reference>
<accession>A0A377GWE4</accession>
<evidence type="ECO:0000313" key="2">
    <source>
        <dbReference type="Proteomes" id="UP000255328"/>
    </source>
</evidence>
<organism evidence="1 2">
    <name type="scientific">Fusobacterium necrogenes</name>
    <dbReference type="NCBI Taxonomy" id="858"/>
    <lineage>
        <taxon>Bacteria</taxon>
        <taxon>Fusobacteriati</taxon>
        <taxon>Fusobacteriota</taxon>
        <taxon>Fusobacteriia</taxon>
        <taxon>Fusobacteriales</taxon>
        <taxon>Fusobacteriaceae</taxon>
        <taxon>Fusobacterium</taxon>
    </lineage>
</organism>
<evidence type="ECO:0000313" key="1">
    <source>
        <dbReference type="EMBL" id="STO31320.1"/>
    </source>
</evidence>
<keyword evidence="2" id="KW-1185">Reference proteome</keyword>
<name>A0A377GWE4_9FUSO</name>